<proteinExistence type="predicted"/>
<comment type="caution">
    <text evidence="2">The sequence shown here is derived from an EMBL/GenBank/DDBJ whole genome shotgun (WGS) entry which is preliminary data.</text>
</comment>
<gene>
    <name evidence="2" type="ORF">CYMTET_42177</name>
</gene>
<reference evidence="2 3" key="1">
    <citation type="journal article" date="2015" name="Genome Biol. Evol.">
        <title>Comparative Genomics of a Bacterivorous Green Alga Reveals Evolutionary Causalities and Consequences of Phago-Mixotrophic Mode of Nutrition.</title>
        <authorList>
            <person name="Burns J.A."/>
            <person name="Paasch A."/>
            <person name="Narechania A."/>
            <person name="Kim E."/>
        </authorList>
    </citation>
    <scope>NUCLEOTIDE SEQUENCE [LARGE SCALE GENOMIC DNA]</scope>
    <source>
        <strain evidence="2 3">PLY_AMNH</strain>
    </source>
</reference>
<name>A0AAE0C6K9_9CHLO</name>
<evidence type="ECO:0000313" key="2">
    <source>
        <dbReference type="EMBL" id="KAK3248355.1"/>
    </source>
</evidence>
<organism evidence="2 3">
    <name type="scientific">Cymbomonas tetramitiformis</name>
    <dbReference type="NCBI Taxonomy" id="36881"/>
    <lineage>
        <taxon>Eukaryota</taxon>
        <taxon>Viridiplantae</taxon>
        <taxon>Chlorophyta</taxon>
        <taxon>Pyramimonadophyceae</taxon>
        <taxon>Pyramimonadales</taxon>
        <taxon>Pyramimonadaceae</taxon>
        <taxon>Cymbomonas</taxon>
    </lineage>
</organism>
<dbReference type="AlphaFoldDB" id="A0AAE0C6K9"/>
<sequence>MVRLEARLVTYWRQQLVSFIGNIGTLYMFFVSGLKRPQNLNCPRSPGKGDFHRQDFDISDRQDFDISVHRGPGTHVTGGQSGSLTGGATLEIGGCTQSTDCMLMLK</sequence>
<dbReference type="EMBL" id="LGRX02028183">
    <property type="protein sequence ID" value="KAK3248355.1"/>
    <property type="molecule type" value="Genomic_DNA"/>
</dbReference>
<keyword evidence="1" id="KW-1133">Transmembrane helix</keyword>
<dbReference type="Proteomes" id="UP001190700">
    <property type="component" value="Unassembled WGS sequence"/>
</dbReference>
<evidence type="ECO:0000313" key="3">
    <source>
        <dbReference type="Proteomes" id="UP001190700"/>
    </source>
</evidence>
<accession>A0AAE0C6K9</accession>
<keyword evidence="1" id="KW-0472">Membrane</keyword>
<feature type="transmembrane region" description="Helical" evidence="1">
    <location>
        <begin position="16"/>
        <end position="34"/>
    </location>
</feature>
<keyword evidence="3" id="KW-1185">Reference proteome</keyword>
<evidence type="ECO:0000256" key="1">
    <source>
        <dbReference type="SAM" id="Phobius"/>
    </source>
</evidence>
<protein>
    <submittedName>
        <fullName evidence="2">Uncharacterized protein</fullName>
    </submittedName>
</protein>
<keyword evidence="1" id="KW-0812">Transmembrane</keyword>